<evidence type="ECO:0000256" key="1">
    <source>
        <dbReference type="SAM" id="MobiDB-lite"/>
    </source>
</evidence>
<organism evidence="2">
    <name type="scientific">mine drainage metagenome</name>
    <dbReference type="NCBI Taxonomy" id="410659"/>
    <lineage>
        <taxon>unclassified sequences</taxon>
        <taxon>metagenomes</taxon>
        <taxon>ecological metagenomes</taxon>
    </lineage>
</organism>
<reference evidence="2" key="1">
    <citation type="submission" date="2009-10" db="EMBL/GenBank/DDBJ databases">
        <title>Diversity of trophic interactions inside an arsenic-rich microbial ecosystem.</title>
        <authorList>
            <person name="Bertin P.N."/>
            <person name="Heinrich-Salmeron A."/>
            <person name="Pelletier E."/>
            <person name="Goulhen-Chollet F."/>
            <person name="Arsene-Ploetze F."/>
            <person name="Gallien S."/>
            <person name="Calteau A."/>
            <person name="Vallenet D."/>
            <person name="Casiot C."/>
            <person name="Chane-Woon-Ming B."/>
            <person name="Giloteaux L."/>
            <person name="Barakat M."/>
            <person name="Bonnefoy V."/>
            <person name="Bruneel O."/>
            <person name="Chandler M."/>
            <person name="Cleiss J."/>
            <person name="Duran R."/>
            <person name="Elbaz-Poulichet F."/>
            <person name="Fonknechten N."/>
            <person name="Lauga B."/>
            <person name="Mornico D."/>
            <person name="Ortet P."/>
            <person name="Schaeffer C."/>
            <person name="Siguier P."/>
            <person name="Alexander Thil Smith A."/>
            <person name="Van Dorsselaer A."/>
            <person name="Weissenbach J."/>
            <person name="Medigue C."/>
            <person name="Le Paslier D."/>
        </authorList>
    </citation>
    <scope>NUCLEOTIDE SEQUENCE</scope>
</reference>
<sequence length="98" mass="10889">MFDTHESAGLWSLGLRIESAADARLAAWLQTRLGAQPLREAALALASRKQPRPLKVARALGLTLPPEFAQSDTTPTLQDLRRHDQARRQGWPQPLDGR</sequence>
<protein>
    <submittedName>
        <fullName evidence="2">Uncharacterized protein</fullName>
    </submittedName>
</protein>
<feature type="region of interest" description="Disordered" evidence="1">
    <location>
        <begin position="66"/>
        <end position="98"/>
    </location>
</feature>
<name>E6PUA5_9ZZZZ</name>
<proteinExistence type="predicted"/>
<accession>E6PUA5</accession>
<dbReference type="Pfam" id="PF25860">
    <property type="entry name" value="CPPA"/>
    <property type="match status" value="1"/>
</dbReference>
<gene>
    <name evidence="2" type="ORF">CARN2_3993</name>
</gene>
<dbReference type="InterPro" id="IPR058891">
    <property type="entry name" value="CPPA"/>
</dbReference>
<dbReference type="EMBL" id="CABM01000055">
    <property type="protein sequence ID" value="CBH98512.1"/>
    <property type="molecule type" value="Genomic_DNA"/>
</dbReference>
<dbReference type="AlphaFoldDB" id="E6PUA5"/>
<comment type="caution">
    <text evidence="2">The sequence shown here is derived from an EMBL/GenBank/DDBJ whole genome shotgun (WGS) entry which is preliminary data.</text>
</comment>
<evidence type="ECO:0000313" key="2">
    <source>
        <dbReference type="EMBL" id="CBH98512.1"/>
    </source>
</evidence>